<sequence length="179" mass="19816">MKNAFLLFFIFSLLTACGGNTDKKQDSPAQSTTATTDSTAAPAPKPKNCQSVVEADKFGKADVYQESGKSIKVSLTLDQDTSSTQVANGCYFNNTVTVLATKKSGSPMFKRTLLKDDLLYFTKSGDAIKQSILQKVIYKPTFNGQRYITLTMHLLEPESKKTMDFTLFMNYFGEIVKVK</sequence>
<dbReference type="PROSITE" id="PS51257">
    <property type="entry name" value="PROKAR_LIPOPROTEIN"/>
    <property type="match status" value="1"/>
</dbReference>
<evidence type="ECO:0000256" key="1">
    <source>
        <dbReference type="SAM" id="MobiDB-lite"/>
    </source>
</evidence>
<name>A0A7K1S9D3_9BACT</name>
<keyword evidence="4" id="KW-1185">Reference proteome</keyword>
<proteinExistence type="predicted"/>
<organism evidence="3 4">
    <name type="scientific">Spirosoma arboris</name>
    <dbReference type="NCBI Taxonomy" id="2682092"/>
    <lineage>
        <taxon>Bacteria</taxon>
        <taxon>Pseudomonadati</taxon>
        <taxon>Bacteroidota</taxon>
        <taxon>Cytophagia</taxon>
        <taxon>Cytophagales</taxon>
        <taxon>Cytophagaceae</taxon>
        <taxon>Spirosoma</taxon>
    </lineage>
</organism>
<feature type="signal peptide" evidence="2">
    <location>
        <begin position="1"/>
        <end position="18"/>
    </location>
</feature>
<dbReference type="Proteomes" id="UP000436006">
    <property type="component" value="Unassembled WGS sequence"/>
</dbReference>
<gene>
    <name evidence="3" type="ORF">GO755_10270</name>
</gene>
<comment type="caution">
    <text evidence="3">The sequence shown here is derived from an EMBL/GenBank/DDBJ whole genome shotgun (WGS) entry which is preliminary data.</text>
</comment>
<evidence type="ECO:0000313" key="3">
    <source>
        <dbReference type="EMBL" id="MVM30419.1"/>
    </source>
</evidence>
<keyword evidence="2" id="KW-0732">Signal</keyword>
<reference evidence="3 4" key="1">
    <citation type="submission" date="2019-12" db="EMBL/GenBank/DDBJ databases">
        <title>Spirosoma sp. HMF4905 genome sequencing and assembly.</title>
        <authorList>
            <person name="Kang H."/>
            <person name="Cha I."/>
            <person name="Kim H."/>
            <person name="Joh K."/>
        </authorList>
    </citation>
    <scope>NUCLEOTIDE SEQUENCE [LARGE SCALE GENOMIC DNA]</scope>
    <source>
        <strain evidence="3 4">HMF4905</strain>
    </source>
</reference>
<protein>
    <recommendedName>
        <fullName evidence="5">DUF4738 domain-containing protein</fullName>
    </recommendedName>
</protein>
<dbReference type="EMBL" id="WPIN01000003">
    <property type="protein sequence ID" value="MVM30419.1"/>
    <property type="molecule type" value="Genomic_DNA"/>
</dbReference>
<feature type="compositionally biased region" description="Low complexity" evidence="1">
    <location>
        <begin position="27"/>
        <end position="42"/>
    </location>
</feature>
<dbReference type="RefSeq" id="WP_157584648.1">
    <property type="nucleotide sequence ID" value="NZ_WPIN01000003.1"/>
</dbReference>
<feature type="chain" id="PRO_5029669664" description="DUF4738 domain-containing protein" evidence="2">
    <location>
        <begin position="19"/>
        <end position="179"/>
    </location>
</feature>
<feature type="region of interest" description="Disordered" evidence="1">
    <location>
        <begin position="21"/>
        <end position="47"/>
    </location>
</feature>
<dbReference type="AlphaFoldDB" id="A0A7K1S9D3"/>
<evidence type="ECO:0008006" key="5">
    <source>
        <dbReference type="Google" id="ProtNLM"/>
    </source>
</evidence>
<evidence type="ECO:0000256" key="2">
    <source>
        <dbReference type="SAM" id="SignalP"/>
    </source>
</evidence>
<evidence type="ECO:0000313" key="4">
    <source>
        <dbReference type="Proteomes" id="UP000436006"/>
    </source>
</evidence>
<accession>A0A7K1S9D3</accession>